<dbReference type="EMBL" id="JAEDAE010000001">
    <property type="protein sequence ID" value="MBH8557237.1"/>
    <property type="molecule type" value="Genomic_DNA"/>
</dbReference>
<feature type="signal peptide" evidence="1">
    <location>
        <begin position="1"/>
        <end position="21"/>
    </location>
</feature>
<name>A0ABS0Q3U4_9BACT</name>
<dbReference type="Proteomes" id="UP000625631">
    <property type="component" value="Unassembled WGS sequence"/>
</dbReference>
<proteinExistence type="predicted"/>
<evidence type="ECO:0000313" key="2">
    <source>
        <dbReference type="EMBL" id="MBH8557237.1"/>
    </source>
</evidence>
<evidence type="ECO:0000256" key="1">
    <source>
        <dbReference type="SAM" id="SignalP"/>
    </source>
</evidence>
<accession>A0ABS0Q3U4</accession>
<organism evidence="2 3">
    <name type="scientific">Hymenobacter negativus</name>
    <dbReference type="NCBI Taxonomy" id="2795026"/>
    <lineage>
        <taxon>Bacteria</taxon>
        <taxon>Pseudomonadati</taxon>
        <taxon>Bacteroidota</taxon>
        <taxon>Cytophagia</taxon>
        <taxon>Cytophagales</taxon>
        <taxon>Hymenobacteraceae</taxon>
        <taxon>Hymenobacter</taxon>
    </lineage>
</organism>
<gene>
    <name evidence="2" type="ORF">I7X13_04205</name>
</gene>
<dbReference type="RefSeq" id="WP_198074458.1">
    <property type="nucleotide sequence ID" value="NZ_JAEDAE010000001.1"/>
</dbReference>
<keyword evidence="3" id="KW-1185">Reference proteome</keyword>
<protein>
    <submittedName>
        <fullName evidence="2">Uncharacterized protein</fullName>
    </submittedName>
</protein>
<comment type="caution">
    <text evidence="2">The sequence shown here is derived from an EMBL/GenBank/DDBJ whole genome shotgun (WGS) entry which is preliminary data.</text>
</comment>
<sequence>MQAPLFAITATLLLFGASARAQTRSAPTKVASYSYGTPGTVSYEHLSFWAKAGKRTDIFYSYGPDRKEVTVKYLGKTQLNGEPGFKVRFANGNVLSVIPKGTLLAVSAAGQTPNNFAWEYEGPVNGVGTFCDVCVADEKEAVQFMQTYYLK</sequence>
<evidence type="ECO:0000313" key="3">
    <source>
        <dbReference type="Proteomes" id="UP000625631"/>
    </source>
</evidence>
<reference evidence="2 3" key="1">
    <citation type="submission" date="2020-12" db="EMBL/GenBank/DDBJ databases">
        <title>Hymenobacter sp.</title>
        <authorList>
            <person name="Kim M.K."/>
        </authorList>
    </citation>
    <scope>NUCLEOTIDE SEQUENCE [LARGE SCALE GENOMIC DNA]</scope>
    <source>
        <strain evidence="2 3">BT442</strain>
    </source>
</reference>
<feature type="chain" id="PRO_5045485402" evidence="1">
    <location>
        <begin position="22"/>
        <end position="151"/>
    </location>
</feature>
<keyword evidence="1" id="KW-0732">Signal</keyword>